<dbReference type="InterPro" id="IPR007688">
    <property type="entry name" value="Conjugal_tfr_TrbL/VirB6"/>
</dbReference>
<feature type="transmembrane region" description="Helical" evidence="6">
    <location>
        <begin position="134"/>
        <end position="157"/>
    </location>
</feature>
<evidence type="ECO:0000313" key="7">
    <source>
        <dbReference type="EMBL" id="PRH40427.1"/>
    </source>
</evidence>
<evidence type="ECO:0000256" key="6">
    <source>
        <dbReference type="SAM" id="Phobius"/>
    </source>
</evidence>
<feature type="transmembrane region" description="Helical" evidence="6">
    <location>
        <begin position="163"/>
        <end position="181"/>
    </location>
</feature>
<dbReference type="RefSeq" id="WP_105856849.1">
    <property type="nucleotide sequence ID" value="NZ_CADFFA010000026.1"/>
</dbReference>
<feature type="transmembrane region" description="Helical" evidence="6">
    <location>
        <begin position="61"/>
        <end position="85"/>
    </location>
</feature>
<keyword evidence="2 6" id="KW-0812">Transmembrane</keyword>
<dbReference type="EMBL" id="PVHK01000156">
    <property type="protein sequence ID" value="PRH40427.1"/>
    <property type="molecule type" value="Genomic_DNA"/>
</dbReference>
<evidence type="ECO:0000256" key="5">
    <source>
        <dbReference type="SAM" id="MobiDB-lite"/>
    </source>
</evidence>
<gene>
    <name evidence="7" type="ORF">C6T65_21080</name>
</gene>
<accession>A0AA44Y1S0</accession>
<keyword evidence="3 6" id="KW-1133">Transmembrane helix</keyword>
<dbReference type="GO" id="GO:0030255">
    <property type="term" value="P:protein secretion by the type IV secretion system"/>
    <property type="evidence" value="ECO:0007669"/>
    <property type="project" value="InterPro"/>
</dbReference>
<feature type="transmembrane region" description="Helical" evidence="6">
    <location>
        <begin position="188"/>
        <end position="213"/>
    </location>
</feature>
<dbReference type="AlphaFoldDB" id="A0AA44Y1S0"/>
<reference evidence="7 8" key="1">
    <citation type="submission" date="2018-03" db="EMBL/GenBank/DDBJ databases">
        <authorList>
            <person name="Nguyen K."/>
            <person name="Fouts D."/>
            <person name="Sutton G."/>
        </authorList>
    </citation>
    <scope>NUCLEOTIDE SEQUENCE [LARGE SCALE GENOMIC DNA]</scope>
    <source>
        <strain evidence="7 8">AU3578</strain>
    </source>
</reference>
<comment type="subcellular location">
    <subcellularLocation>
        <location evidence="1">Membrane</location>
        <topology evidence="1">Multi-pass membrane protein</topology>
    </subcellularLocation>
</comment>
<feature type="region of interest" description="Disordered" evidence="5">
    <location>
        <begin position="329"/>
        <end position="366"/>
    </location>
</feature>
<evidence type="ECO:0000256" key="3">
    <source>
        <dbReference type="ARBA" id="ARBA00022989"/>
    </source>
</evidence>
<sequence>MTLEQVIQDIFNRAPALVEQVLMANYDKLGSAVSPIAVGLASGWLGVKVISTWIGREPADIWPWVRAMLLITFVFAALSWGGVAGKVYHSYNELRSDTTRALMGGKGLLEYMGTANDVFSKASDDLMKHSWMDLGIVVIGAVLMVLNSILAVLVLVLGISSDVGTGITMLLFPLFVPALFFNSTRGSAMAWFGAMLKFALVGVVLVVSVFFATELSKVGLASVKTAELQIEDAQIVLGLEIFMIVFIAIGVWPLASALASSHAAGSGVASAAMSFAGGKLGQALGFGKAAASAAKAQDAASQALTQLAQGQGEATRVLQQINEQLHRGGLNGTTSAQALQSGAGQPGGAGGQMASTGSRVPAKPKW</sequence>
<evidence type="ECO:0008006" key="9">
    <source>
        <dbReference type="Google" id="ProtNLM"/>
    </source>
</evidence>
<feature type="transmembrane region" description="Helical" evidence="6">
    <location>
        <begin position="233"/>
        <end position="255"/>
    </location>
</feature>
<evidence type="ECO:0000256" key="4">
    <source>
        <dbReference type="ARBA" id="ARBA00023136"/>
    </source>
</evidence>
<feature type="transmembrane region" description="Helical" evidence="6">
    <location>
        <begin position="32"/>
        <end position="55"/>
    </location>
</feature>
<evidence type="ECO:0000313" key="8">
    <source>
        <dbReference type="Proteomes" id="UP000237632"/>
    </source>
</evidence>
<keyword evidence="4 6" id="KW-0472">Membrane</keyword>
<name>A0AA44Y1S0_BURVI</name>
<dbReference type="GO" id="GO:0016020">
    <property type="term" value="C:membrane"/>
    <property type="evidence" value="ECO:0007669"/>
    <property type="project" value="UniProtKB-SubCell"/>
</dbReference>
<dbReference type="Pfam" id="PF04610">
    <property type="entry name" value="TrbL"/>
    <property type="match status" value="1"/>
</dbReference>
<proteinExistence type="predicted"/>
<comment type="caution">
    <text evidence="7">The sequence shown here is derived from an EMBL/GenBank/DDBJ whole genome shotgun (WGS) entry which is preliminary data.</text>
</comment>
<evidence type="ECO:0000256" key="1">
    <source>
        <dbReference type="ARBA" id="ARBA00004141"/>
    </source>
</evidence>
<protein>
    <recommendedName>
        <fullName evidence="9">Conjugal transfer protein TrbL</fullName>
    </recommendedName>
</protein>
<dbReference type="Proteomes" id="UP000237632">
    <property type="component" value="Unassembled WGS sequence"/>
</dbReference>
<organism evidence="7 8">
    <name type="scientific">Burkholderia vietnamiensis</name>
    <dbReference type="NCBI Taxonomy" id="60552"/>
    <lineage>
        <taxon>Bacteria</taxon>
        <taxon>Pseudomonadati</taxon>
        <taxon>Pseudomonadota</taxon>
        <taxon>Betaproteobacteria</taxon>
        <taxon>Burkholderiales</taxon>
        <taxon>Burkholderiaceae</taxon>
        <taxon>Burkholderia</taxon>
        <taxon>Burkholderia cepacia complex</taxon>
    </lineage>
</organism>
<evidence type="ECO:0000256" key="2">
    <source>
        <dbReference type="ARBA" id="ARBA00022692"/>
    </source>
</evidence>